<evidence type="ECO:0000313" key="4">
    <source>
        <dbReference type="EMBL" id="SFC73425.1"/>
    </source>
</evidence>
<dbReference type="InterPro" id="IPR057666">
    <property type="entry name" value="DrpA_SLOG"/>
</dbReference>
<protein>
    <submittedName>
        <fullName evidence="4">DNA processing protein</fullName>
    </submittedName>
</protein>
<evidence type="ECO:0000259" key="2">
    <source>
        <dbReference type="Pfam" id="PF02481"/>
    </source>
</evidence>
<dbReference type="Proteomes" id="UP000199263">
    <property type="component" value="Unassembled WGS sequence"/>
</dbReference>
<dbReference type="GO" id="GO:0009294">
    <property type="term" value="P:DNA-mediated transformation"/>
    <property type="evidence" value="ECO:0007669"/>
    <property type="project" value="InterPro"/>
</dbReference>
<dbReference type="EMBL" id="FOMG01000008">
    <property type="protein sequence ID" value="SFC73425.1"/>
    <property type="molecule type" value="Genomic_DNA"/>
</dbReference>
<dbReference type="SUPFAM" id="SSF102405">
    <property type="entry name" value="MCP/YpsA-like"/>
    <property type="match status" value="1"/>
</dbReference>
<dbReference type="PANTHER" id="PTHR43022">
    <property type="entry name" value="PROTEIN SMF"/>
    <property type="match status" value="1"/>
</dbReference>
<feature type="domain" description="Smf/DprA SLOG" evidence="2">
    <location>
        <begin position="75"/>
        <end position="282"/>
    </location>
</feature>
<dbReference type="OrthoDB" id="9785707at2"/>
<dbReference type="InterPro" id="IPR036388">
    <property type="entry name" value="WH-like_DNA-bd_sf"/>
</dbReference>
<dbReference type="RefSeq" id="WP_090090315.1">
    <property type="nucleotide sequence ID" value="NZ_FOMG01000008.1"/>
</dbReference>
<dbReference type="Pfam" id="PF17782">
    <property type="entry name" value="WHD_DprA"/>
    <property type="match status" value="1"/>
</dbReference>
<organism evidence="4 5">
    <name type="scientific">Clostridium uliginosum</name>
    <dbReference type="NCBI Taxonomy" id="119641"/>
    <lineage>
        <taxon>Bacteria</taxon>
        <taxon>Bacillati</taxon>
        <taxon>Bacillota</taxon>
        <taxon>Clostridia</taxon>
        <taxon>Eubacteriales</taxon>
        <taxon>Clostridiaceae</taxon>
        <taxon>Clostridium</taxon>
    </lineage>
</organism>
<evidence type="ECO:0000256" key="1">
    <source>
        <dbReference type="ARBA" id="ARBA00006525"/>
    </source>
</evidence>
<name>A0A1I1LKC2_9CLOT</name>
<dbReference type="Pfam" id="PF02481">
    <property type="entry name" value="DNA_processg_A"/>
    <property type="match status" value="1"/>
</dbReference>
<dbReference type="InterPro" id="IPR041614">
    <property type="entry name" value="DprA_WH"/>
</dbReference>
<evidence type="ECO:0000259" key="3">
    <source>
        <dbReference type="Pfam" id="PF17782"/>
    </source>
</evidence>
<dbReference type="STRING" id="119641.SAMN05421842_10892"/>
<accession>A0A1I1LKC2</accession>
<evidence type="ECO:0000313" key="5">
    <source>
        <dbReference type="Proteomes" id="UP000199263"/>
    </source>
</evidence>
<dbReference type="NCBIfam" id="TIGR00732">
    <property type="entry name" value="dprA"/>
    <property type="match status" value="1"/>
</dbReference>
<feature type="domain" description="DprA winged helix" evidence="3">
    <location>
        <begin position="297"/>
        <end position="346"/>
    </location>
</feature>
<comment type="similarity">
    <text evidence="1">Belongs to the DprA/Smf family.</text>
</comment>
<gene>
    <name evidence="4" type="ORF">SAMN05421842_10892</name>
</gene>
<keyword evidence="5" id="KW-1185">Reference proteome</keyword>
<sequence>MIDYELWLILLDITNYQKIKLIEQYETEENIYNNFEDIVKENKVLEKKIKNFEKNDLLYEVLALKESLKKIGVGYITYSNPLYKEKLKQIKEVPYYLFYKGNIDLINKKSLAIVGARKFSNYGLATTKVLTKEIITNNIALISGGARGIDSIAHKTALENDGNTIVVLGCGIDIVYPPENKALFSKIVEKGLIISEFPIGMPPLKYNFPLRNRIISGLSDGVIVIEATEKSGSLITARKAQEQNKPVLVVPGSILYKGAAGTNKLIKDGCDILTGVEDLKQFFDGNYINITPMQIKPEKSEILDIITDSPVHIDNILKNSSVDRGALYALLFEMQIKNEIICLPGNYYIKII</sequence>
<dbReference type="InterPro" id="IPR003488">
    <property type="entry name" value="DprA"/>
</dbReference>
<dbReference type="Gene3D" id="3.40.50.450">
    <property type="match status" value="1"/>
</dbReference>
<dbReference type="Gene3D" id="1.10.10.10">
    <property type="entry name" value="Winged helix-like DNA-binding domain superfamily/Winged helix DNA-binding domain"/>
    <property type="match status" value="1"/>
</dbReference>
<dbReference type="PANTHER" id="PTHR43022:SF1">
    <property type="entry name" value="PROTEIN SMF"/>
    <property type="match status" value="1"/>
</dbReference>
<dbReference type="AlphaFoldDB" id="A0A1I1LKC2"/>
<reference evidence="4 5" key="1">
    <citation type="submission" date="2016-10" db="EMBL/GenBank/DDBJ databases">
        <authorList>
            <person name="de Groot N.N."/>
        </authorList>
    </citation>
    <scope>NUCLEOTIDE SEQUENCE [LARGE SCALE GENOMIC DNA]</scope>
    <source>
        <strain evidence="4 5">DSM 12992</strain>
    </source>
</reference>
<proteinExistence type="inferred from homology"/>